<sequence length="90" mass="9829">MSRRRSRPGRYRSLHVHGYRSTAPTPILWVFAAVVVGAFLFLAVLTALNMQSPEKESTPTTVIAPEPSATLIPPPPPLTPPSCYPFQPSC</sequence>
<organism evidence="3 4">
    <name type="scientific">Nocardia coubleae</name>
    <dbReference type="NCBI Taxonomy" id="356147"/>
    <lineage>
        <taxon>Bacteria</taxon>
        <taxon>Bacillati</taxon>
        <taxon>Actinomycetota</taxon>
        <taxon>Actinomycetes</taxon>
        <taxon>Mycobacteriales</taxon>
        <taxon>Nocardiaceae</taxon>
        <taxon>Nocardia</taxon>
    </lineage>
</organism>
<name>A0A846W8J9_9NOCA</name>
<evidence type="ECO:0000313" key="3">
    <source>
        <dbReference type="EMBL" id="NKX89173.1"/>
    </source>
</evidence>
<evidence type="ECO:0000313" key="4">
    <source>
        <dbReference type="Proteomes" id="UP000572007"/>
    </source>
</evidence>
<protein>
    <submittedName>
        <fullName evidence="3">Uncharacterized protein</fullName>
    </submittedName>
</protein>
<evidence type="ECO:0000256" key="2">
    <source>
        <dbReference type="SAM" id="Phobius"/>
    </source>
</evidence>
<proteinExistence type="predicted"/>
<feature type="region of interest" description="Disordered" evidence="1">
    <location>
        <begin position="52"/>
        <end position="80"/>
    </location>
</feature>
<comment type="caution">
    <text evidence="3">The sequence shown here is derived from an EMBL/GenBank/DDBJ whole genome shotgun (WGS) entry which is preliminary data.</text>
</comment>
<gene>
    <name evidence="3" type="ORF">HGA10_17890</name>
</gene>
<dbReference type="RefSeq" id="WP_157104939.1">
    <property type="nucleotide sequence ID" value="NZ_JAAXOM010000004.1"/>
</dbReference>
<keyword evidence="2" id="KW-0812">Transmembrane</keyword>
<keyword evidence="2" id="KW-1133">Transmembrane helix</keyword>
<dbReference type="Proteomes" id="UP000572007">
    <property type="component" value="Unassembled WGS sequence"/>
</dbReference>
<feature type="transmembrane region" description="Helical" evidence="2">
    <location>
        <begin position="27"/>
        <end position="48"/>
    </location>
</feature>
<keyword evidence="4" id="KW-1185">Reference proteome</keyword>
<evidence type="ECO:0000256" key="1">
    <source>
        <dbReference type="SAM" id="MobiDB-lite"/>
    </source>
</evidence>
<accession>A0A846W8J9</accession>
<dbReference type="EMBL" id="JAAXOM010000004">
    <property type="protein sequence ID" value="NKX89173.1"/>
    <property type="molecule type" value="Genomic_DNA"/>
</dbReference>
<reference evidence="3 4" key="1">
    <citation type="submission" date="2020-04" db="EMBL/GenBank/DDBJ databases">
        <title>MicrobeNet Type strains.</title>
        <authorList>
            <person name="Nicholson A.C."/>
        </authorList>
    </citation>
    <scope>NUCLEOTIDE SEQUENCE [LARGE SCALE GENOMIC DNA]</scope>
    <source>
        <strain evidence="3 4">DSM 44960</strain>
    </source>
</reference>
<dbReference type="AlphaFoldDB" id="A0A846W8J9"/>
<keyword evidence="2" id="KW-0472">Membrane</keyword>